<keyword evidence="1" id="KW-1133">Transmembrane helix</keyword>
<reference evidence="2 3" key="1">
    <citation type="submission" date="2020-08" db="EMBL/GenBank/DDBJ databases">
        <title>Sequencing the genomes of 1000 actinobacteria strains.</title>
        <authorList>
            <person name="Klenk H.-P."/>
        </authorList>
    </citation>
    <scope>NUCLEOTIDE SEQUENCE [LARGE SCALE GENOMIC DNA]</scope>
    <source>
        <strain evidence="2 3">DSM 102122</strain>
    </source>
</reference>
<dbReference type="Proteomes" id="UP000542813">
    <property type="component" value="Unassembled WGS sequence"/>
</dbReference>
<keyword evidence="1" id="KW-0472">Membrane</keyword>
<dbReference type="AlphaFoldDB" id="A0A7W9GVE6"/>
<comment type="caution">
    <text evidence="2">The sequence shown here is derived from an EMBL/GenBank/DDBJ whole genome shotgun (WGS) entry which is preliminary data.</text>
</comment>
<accession>A0A7W9GVE6</accession>
<protein>
    <submittedName>
        <fullName evidence="2">Uncharacterized protein</fullName>
    </submittedName>
</protein>
<feature type="transmembrane region" description="Helical" evidence="1">
    <location>
        <begin position="167"/>
        <end position="189"/>
    </location>
</feature>
<dbReference type="EMBL" id="JACHMM010000001">
    <property type="protein sequence ID" value="MBB5790745.1"/>
    <property type="molecule type" value="Genomic_DNA"/>
</dbReference>
<proteinExistence type="predicted"/>
<evidence type="ECO:0000313" key="2">
    <source>
        <dbReference type="EMBL" id="MBB5790745.1"/>
    </source>
</evidence>
<sequence length="190" mass="19455">MSAARSGPFTWSSFGAGYLVASIDDGGSPVVDVVLPGPADGSLQWVAELQPAEAARLAAELTSLTVSSSDEGPVRLLPDLRDRVAALDAALLDLAAESRELSADDAVAAVDDLLLRLHGLRGELTGSAVAERSAVARTAAGGRGETVMTGPARSVAADRRLTSMGGLALALGIVAVFWVALGVLLWLLLR</sequence>
<dbReference type="RefSeq" id="WP_184827035.1">
    <property type="nucleotide sequence ID" value="NZ_JACHMM010000001.1"/>
</dbReference>
<evidence type="ECO:0000313" key="3">
    <source>
        <dbReference type="Proteomes" id="UP000542813"/>
    </source>
</evidence>
<keyword evidence="3" id="KW-1185">Reference proteome</keyword>
<organism evidence="2 3">
    <name type="scientific">Jiangella mangrovi</name>
    <dbReference type="NCBI Taxonomy" id="1524084"/>
    <lineage>
        <taxon>Bacteria</taxon>
        <taxon>Bacillati</taxon>
        <taxon>Actinomycetota</taxon>
        <taxon>Actinomycetes</taxon>
        <taxon>Jiangellales</taxon>
        <taxon>Jiangellaceae</taxon>
        <taxon>Jiangella</taxon>
    </lineage>
</organism>
<name>A0A7W9GVE6_9ACTN</name>
<gene>
    <name evidence="2" type="ORF">HD601_005320</name>
</gene>
<keyword evidence="1" id="KW-0812">Transmembrane</keyword>
<evidence type="ECO:0000256" key="1">
    <source>
        <dbReference type="SAM" id="Phobius"/>
    </source>
</evidence>